<organism evidence="2 3">
    <name type="scientific">Rhizobium miluonense</name>
    <dbReference type="NCBI Taxonomy" id="411945"/>
    <lineage>
        <taxon>Bacteria</taxon>
        <taxon>Pseudomonadati</taxon>
        <taxon>Pseudomonadota</taxon>
        <taxon>Alphaproteobacteria</taxon>
        <taxon>Hyphomicrobiales</taxon>
        <taxon>Rhizobiaceae</taxon>
        <taxon>Rhizobium/Agrobacterium group</taxon>
        <taxon>Rhizobium</taxon>
    </lineage>
</organism>
<evidence type="ECO:0000313" key="2">
    <source>
        <dbReference type="EMBL" id="MDR6904213.1"/>
    </source>
</evidence>
<feature type="signal peptide" evidence="1">
    <location>
        <begin position="1"/>
        <end position="23"/>
    </location>
</feature>
<accession>A0ABU1T0I5</accession>
<dbReference type="EMBL" id="JAVDUP010000014">
    <property type="protein sequence ID" value="MDR6904213.1"/>
    <property type="molecule type" value="Genomic_DNA"/>
</dbReference>
<protein>
    <recommendedName>
        <fullName evidence="4">Lipoprotein</fullName>
    </recommendedName>
</protein>
<keyword evidence="1" id="KW-0732">Signal</keyword>
<feature type="chain" id="PRO_5046824995" description="Lipoprotein" evidence="1">
    <location>
        <begin position="24"/>
        <end position="239"/>
    </location>
</feature>
<reference evidence="2 3" key="1">
    <citation type="submission" date="2023-07" db="EMBL/GenBank/DDBJ databases">
        <title>Sorghum-associated microbial communities from plants grown in Nebraska, USA.</title>
        <authorList>
            <person name="Schachtman D."/>
        </authorList>
    </citation>
    <scope>NUCLEOTIDE SEQUENCE [LARGE SCALE GENOMIC DNA]</scope>
    <source>
        <strain evidence="2 3">3199</strain>
    </source>
</reference>
<evidence type="ECO:0000256" key="1">
    <source>
        <dbReference type="SAM" id="SignalP"/>
    </source>
</evidence>
<gene>
    <name evidence="2" type="ORF">J2W52_005847</name>
</gene>
<name>A0ABU1T0I5_9HYPH</name>
<proteinExistence type="predicted"/>
<dbReference type="RefSeq" id="WP_310235982.1">
    <property type="nucleotide sequence ID" value="NZ_JAVDUP010000014.1"/>
</dbReference>
<comment type="caution">
    <text evidence="2">The sequence shown here is derived from an EMBL/GenBank/DDBJ whole genome shotgun (WGS) entry which is preliminary data.</text>
</comment>
<keyword evidence="3" id="KW-1185">Reference proteome</keyword>
<sequence length="239" mass="26241">MTRSWHFKANLVMLASLGIVSLAGCSDETLAERKKACNDYVNYGVLREGEKPQCVAEEQTFRKAASELVAADLQQMYPALVNDAKAISASATKADLTGYRPLPLRVKDPTFFDNSDEAATSWPAMLDLENVTLNAPNESNRQWRISGNRAGDSEAPWGFDLDGFRPAASSQIENLCTIFNSLTTPGCKARVYVKNSADADSDLGNLVAVAVEFTPPPKDEAYRTLLENEMSRWTPKVPK</sequence>
<dbReference type="Proteomes" id="UP001250791">
    <property type="component" value="Unassembled WGS sequence"/>
</dbReference>
<evidence type="ECO:0000313" key="3">
    <source>
        <dbReference type="Proteomes" id="UP001250791"/>
    </source>
</evidence>
<evidence type="ECO:0008006" key="4">
    <source>
        <dbReference type="Google" id="ProtNLM"/>
    </source>
</evidence>
<dbReference type="PROSITE" id="PS51257">
    <property type="entry name" value="PROKAR_LIPOPROTEIN"/>
    <property type="match status" value="1"/>
</dbReference>